<feature type="chain" id="PRO_5044744474" evidence="1">
    <location>
        <begin position="19"/>
        <end position="76"/>
    </location>
</feature>
<evidence type="ECO:0000256" key="1">
    <source>
        <dbReference type="SAM" id="SignalP"/>
    </source>
</evidence>
<protein>
    <submittedName>
        <fullName evidence="2">Uncharacterized protein</fullName>
    </submittedName>
</protein>
<sequence length="76" mass="7670">MQVSKALVVLACVLLLSGAEMSAGVGAAAVPRPLLRASVIPALPHAAGVGESMYDCCRMRPSCCRADGTPASDDSP</sequence>
<evidence type="ECO:0000313" key="2">
    <source>
        <dbReference type="EMBL" id="CAL4886693.1"/>
    </source>
</evidence>
<keyword evidence="3" id="KW-1185">Reference proteome</keyword>
<organism evidence="2 3">
    <name type="scientific">Urochloa decumbens</name>
    <dbReference type="NCBI Taxonomy" id="240449"/>
    <lineage>
        <taxon>Eukaryota</taxon>
        <taxon>Viridiplantae</taxon>
        <taxon>Streptophyta</taxon>
        <taxon>Embryophyta</taxon>
        <taxon>Tracheophyta</taxon>
        <taxon>Spermatophyta</taxon>
        <taxon>Magnoliopsida</taxon>
        <taxon>Liliopsida</taxon>
        <taxon>Poales</taxon>
        <taxon>Poaceae</taxon>
        <taxon>PACMAD clade</taxon>
        <taxon>Panicoideae</taxon>
        <taxon>Panicodae</taxon>
        <taxon>Paniceae</taxon>
        <taxon>Melinidinae</taxon>
        <taxon>Urochloa</taxon>
    </lineage>
</organism>
<proteinExistence type="predicted"/>
<keyword evidence="1" id="KW-0732">Signal</keyword>
<dbReference type="EMBL" id="OZ075111">
    <property type="protein sequence ID" value="CAL4886693.1"/>
    <property type="molecule type" value="Genomic_DNA"/>
</dbReference>
<reference evidence="2 3" key="2">
    <citation type="submission" date="2024-10" db="EMBL/GenBank/DDBJ databases">
        <authorList>
            <person name="Ryan C."/>
        </authorList>
    </citation>
    <scope>NUCLEOTIDE SEQUENCE [LARGE SCALE GENOMIC DNA]</scope>
</reference>
<reference evidence="3" key="1">
    <citation type="submission" date="2024-06" db="EMBL/GenBank/DDBJ databases">
        <authorList>
            <person name="Ryan C."/>
        </authorList>
    </citation>
    <scope>NUCLEOTIDE SEQUENCE [LARGE SCALE GENOMIC DNA]</scope>
</reference>
<name>A0ABC8VA10_9POAL</name>
<dbReference type="Proteomes" id="UP001497457">
    <property type="component" value="Chromosome 1b"/>
</dbReference>
<accession>A0ABC8VA10</accession>
<dbReference type="AlphaFoldDB" id="A0ABC8VA10"/>
<feature type="signal peptide" evidence="1">
    <location>
        <begin position="1"/>
        <end position="18"/>
    </location>
</feature>
<evidence type="ECO:0000313" key="3">
    <source>
        <dbReference type="Proteomes" id="UP001497457"/>
    </source>
</evidence>
<gene>
    <name evidence="2" type="ORF">URODEC1_LOCUS1300</name>
</gene>